<accession>A0A195DRC1</accession>
<proteinExistence type="predicted"/>
<name>A0A195DRC1_9HYME</name>
<organism evidence="1 2">
    <name type="scientific">Trachymyrmex cornetzi</name>
    <dbReference type="NCBI Taxonomy" id="471704"/>
    <lineage>
        <taxon>Eukaryota</taxon>
        <taxon>Metazoa</taxon>
        <taxon>Ecdysozoa</taxon>
        <taxon>Arthropoda</taxon>
        <taxon>Hexapoda</taxon>
        <taxon>Insecta</taxon>
        <taxon>Pterygota</taxon>
        <taxon>Neoptera</taxon>
        <taxon>Endopterygota</taxon>
        <taxon>Hymenoptera</taxon>
        <taxon>Apocrita</taxon>
        <taxon>Aculeata</taxon>
        <taxon>Formicoidea</taxon>
        <taxon>Formicidae</taxon>
        <taxon>Myrmicinae</taxon>
        <taxon>Trachymyrmex</taxon>
    </lineage>
</organism>
<evidence type="ECO:0000313" key="2">
    <source>
        <dbReference type="Proteomes" id="UP000078492"/>
    </source>
</evidence>
<protein>
    <submittedName>
        <fullName evidence="1">Uncharacterized protein</fullName>
    </submittedName>
</protein>
<sequence>MAEEKRKISAPSICAHGMGSSLDVLAICMRRKRGLSFRGLGLAYSARKAAFLGALRENDGVIKLWFRVERERMIFRTSLLIAMSKTYESVKIFSRLSMSIKTTKTTGLLNHCSITAIYGAKEQEGLNANDIRAILWIVTLISAIFSKVTIMPSSKSRERISSSNLALGTLCNILPTPEFSPDYRHNGVHWYVGDIVSSGLDPP</sequence>
<gene>
    <name evidence="1" type="ORF">ALC57_12406</name>
</gene>
<dbReference type="EMBL" id="KQ980581">
    <property type="protein sequence ID" value="KYN15357.1"/>
    <property type="molecule type" value="Genomic_DNA"/>
</dbReference>
<dbReference type="AlphaFoldDB" id="A0A195DRC1"/>
<keyword evidence="2" id="KW-1185">Reference proteome</keyword>
<evidence type="ECO:0000313" key="1">
    <source>
        <dbReference type="EMBL" id="KYN15357.1"/>
    </source>
</evidence>
<reference evidence="1 2" key="1">
    <citation type="submission" date="2015-09" db="EMBL/GenBank/DDBJ databases">
        <title>Trachymyrmex cornetzi WGS genome.</title>
        <authorList>
            <person name="Nygaard S."/>
            <person name="Hu H."/>
            <person name="Boomsma J."/>
            <person name="Zhang G."/>
        </authorList>
    </citation>
    <scope>NUCLEOTIDE SEQUENCE [LARGE SCALE GENOMIC DNA]</scope>
    <source>
        <strain evidence="1">Tcor2-1</strain>
        <tissue evidence="1">Whole body</tissue>
    </source>
</reference>
<dbReference type="Proteomes" id="UP000078492">
    <property type="component" value="Unassembled WGS sequence"/>
</dbReference>